<dbReference type="AlphaFoldDB" id="A0A382JPC3"/>
<protein>
    <recommendedName>
        <fullName evidence="2">Xylose isomerase-like TIM barrel domain-containing protein</fullName>
    </recommendedName>
</protein>
<dbReference type="EMBL" id="UINC01075419">
    <property type="protein sequence ID" value="SVC13579.1"/>
    <property type="molecule type" value="Genomic_DNA"/>
</dbReference>
<reference evidence="1" key="1">
    <citation type="submission" date="2018-05" db="EMBL/GenBank/DDBJ databases">
        <authorList>
            <person name="Lanie J.A."/>
            <person name="Ng W.-L."/>
            <person name="Kazmierczak K.M."/>
            <person name="Andrzejewski T.M."/>
            <person name="Davidsen T.M."/>
            <person name="Wayne K.J."/>
            <person name="Tettelin H."/>
            <person name="Glass J.I."/>
            <person name="Rusch D."/>
            <person name="Podicherti R."/>
            <person name="Tsui H.-C.T."/>
            <person name="Winkler M.E."/>
        </authorList>
    </citation>
    <scope>NUCLEOTIDE SEQUENCE</scope>
</reference>
<evidence type="ECO:0008006" key="2">
    <source>
        <dbReference type="Google" id="ProtNLM"/>
    </source>
</evidence>
<gene>
    <name evidence="1" type="ORF">METZ01_LOCUS266433</name>
</gene>
<dbReference type="InterPro" id="IPR036237">
    <property type="entry name" value="Xyl_isomerase-like_sf"/>
</dbReference>
<organism evidence="1">
    <name type="scientific">marine metagenome</name>
    <dbReference type="NCBI Taxonomy" id="408172"/>
    <lineage>
        <taxon>unclassified sequences</taxon>
        <taxon>metagenomes</taxon>
        <taxon>ecological metagenomes</taxon>
    </lineage>
</organism>
<name>A0A382JPC3_9ZZZZ</name>
<dbReference type="Gene3D" id="3.20.20.150">
    <property type="entry name" value="Divalent-metal-dependent TIM barrel enzymes"/>
    <property type="match status" value="1"/>
</dbReference>
<evidence type="ECO:0000313" key="1">
    <source>
        <dbReference type="EMBL" id="SVC13579.1"/>
    </source>
</evidence>
<proteinExistence type="predicted"/>
<dbReference type="SUPFAM" id="SSF51658">
    <property type="entry name" value="Xylose isomerase-like"/>
    <property type="match status" value="1"/>
</dbReference>
<sequence>MAKKKVSKKPQIKICAAAWTLTNYPLADKQWSMDRKVKAAKDAGFVGFSAGAQPEIAEACAKHGMQLVGGVDVATVDEAGPKLEAFKAAGAKHINIQLCDHDTEIRKAVPVARAVMQAGKELKLMPAIEWHRDTCTETPEKGLALAEQYEKRYKEKLRTNFDHSHPAIIKQLRPNTFWERIAEYRLDLLQMSEMIHFRTFTGSHCQTPVTNGRGKLDGDFVSWRDNFLKHALYNWVQGQRGAKELWAVVELGPLGSGYALECFPDVWKDAIVARGEIEKAFKGALRKAGK</sequence>
<accession>A0A382JPC3</accession>